<comment type="caution">
    <text evidence="2">The sequence shown here is derived from an EMBL/GenBank/DDBJ whole genome shotgun (WGS) entry which is preliminary data.</text>
</comment>
<evidence type="ECO:0000313" key="3">
    <source>
        <dbReference type="Proteomes" id="UP001219518"/>
    </source>
</evidence>
<gene>
    <name evidence="2" type="ORF">KUF71_007327</name>
</gene>
<reference evidence="2" key="1">
    <citation type="submission" date="2021-07" db="EMBL/GenBank/DDBJ databases">
        <authorList>
            <person name="Catto M.A."/>
            <person name="Jacobson A."/>
            <person name="Kennedy G."/>
            <person name="Labadie P."/>
            <person name="Hunt B.G."/>
            <person name="Srinivasan R."/>
        </authorList>
    </citation>
    <scope>NUCLEOTIDE SEQUENCE</scope>
    <source>
        <strain evidence="2">PL_HMW_Pooled</strain>
        <tissue evidence="2">Head</tissue>
    </source>
</reference>
<dbReference type="InterPro" id="IPR048365">
    <property type="entry name" value="TNP-like_RNaseH_N"/>
</dbReference>
<sequence>MKSGTAGYDAWVKYLPILPSVRCLQKNVQDVKFAPGMLHAVFDMLEVLGDVMPNSERDCQLVLDEMQLEPTPKYDSSLKTKVGHATLPTHEGNANKALLFILAGIATRWKLSVRVEFTNCKEEMYKGDRSNPTGIAYKNIIEEIILKTESVGLRNTKAMLESNGTIELPSDVVHAAGLTSPIVDYKHIEDLYEFEKDNEMKVAFRLKETTLHTKKHFKKMNVGTAKSVICHRTGVGLKLLSMEKENLSYETTAWFIILMNTFFTLATARHRGLAVSKANMGAYEEAIGLIKKVSHIFSNMKVGQGAWKPVQKGIVVLCHGYLGLIDYFLNVQKFSFLMLGRFTSDCIENIFSLVRLKQTVPNASMFLQNLKVITLAQYSMYVKGSSYDNDEGRAISNIDFLKEARNRALERARERFDESLEEIMANSMDLVRECDFQIFDDVERSVLYDIAGSVITRIKKSNGVLCDLCVSAVLWKGDNPHPDSTVTVLKEYDILREDNSNFAQICPSDEVFKAILSAEVSFLKYRDRACKLKAADMKEYFVENLMVQREKIKETERIERSSKSVAGRQAASQMV</sequence>
<organism evidence="2 3">
    <name type="scientific">Frankliniella fusca</name>
    <dbReference type="NCBI Taxonomy" id="407009"/>
    <lineage>
        <taxon>Eukaryota</taxon>
        <taxon>Metazoa</taxon>
        <taxon>Ecdysozoa</taxon>
        <taxon>Arthropoda</taxon>
        <taxon>Hexapoda</taxon>
        <taxon>Insecta</taxon>
        <taxon>Pterygota</taxon>
        <taxon>Neoptera</taxon>
        <taxon>Paraneoptera</taxon>
        <taxon>Thysanoptera</taxon>
        <taxon>Terebrantia</taxon>
        <taxon>Thripoidea</taxon>
        <taxon>Thripidae</taxon>
        <taxon>Frankliniella</taxon>
    </lineage>
</organism>
<accession>A0AAE1HAV5</accession>
<protein>
    <submittedName>
        <fullName evidence="2">Transposable element P transposase</fullName>
    </submittedName>
</protein>
<evidence type="ECO:0000313" key="2">
    <source>
        <dbReference type="EMBL" id="KAK3917905.1"/>
    </source>
</evidence>
<evidence type="ECO:0000259" key="1">
    <source>
        <dbReference type="Pfam" id="PF21787"/>
    </source>
</evidence>
<dbReference type="AlphaFoldDB" id="A0AAE1HAV5"/>
<dbReference type="Proteomes" id="UP001219518">
    <property type="component" value="Unassembled WGS sequence"/>
</dbReference>
<keyword evidence="3" id="KW-1185">Reference proteome</keyword>
<feature type="domain" description="Transposable element P transposase-like RNase H" evidence="1">
    <location>
        <begin position="34"/>
        <end position="153"/>
    </location>
</feature>
<reference evidence="2" key="2">
    <citation type="journal article" date="2023" name="BMC Genomics">
        <title>Pest status, molecular evolution, and epigenetic factors derived from the genome assembly of Frankliniella fusca, a thysanopteran phytovirus vector.</title>
        <authorList>
            <person name="Catto M.A."/>
            <person name="Labadie P.E."/>
            <person name="Jacobson A.L."/>
            <person name="Kennedy G.G."/>
            <person name="Srinivasan R."/>
            <person name="Hunt B.G."/>
        </authorList>
    </citation>
    <scope>NUCLEOTIDE SEQUENCE</scope>
    <source>
        <strain evidence="2">PL_HMW_Pooled</strain>
    </source>
</reference>
<name>A0AAE1HAV5_9NEOP</name>
<proteinExistence type="predicted"/>
<dbReference type="Pfam" id="PF21787">
    <property type="entry name" value="TNP-like_RNaseH_N"/>
    <property type="match status" value="1"/>
</dbReference>
<dbReference type="EMBL" id="JAHWGI010000807">
    <property type="protein sequence ID" value="KAK3917905.1"/>
    <property type="molecule type" value="Genomic_DNA"/>
</dbReference>